<gene>
    <name evidence="8 9" type="primary">purQ</name>
    <name evidence="9" type="ORF">P856_617</name>
</gene>
<dbReference type="OrthoDB" id="9804441at2"/>
<dbReference type="SMART" id="SM01211">
    <property type="entry name" value="GATase_5"/>
    <property type="match status" value="1"/>
</dbReference>
<keyword evidence="4 8" id="KW-0658">Purine biosynthesis</keyword>
<feature type="active site" evidence="8">
    <location>
        <position position="203"/>
    </location>
</feature>
<name>V9TVV0_9PROT</name>
<dbReference type="CDD" id="cd01740">
    <property type="entry name" value="GATase1_FGAR_AT"/>
    <property type="match status" value="1"/>
</dbReference>
<dbReference type="PROSITE" id="PS51273">
    <property type="entry name" value="GATASE_TYPE_1"/>
    <property type="match status" value="1"/>
</dbReference>
<accession>V9TVV0</accession>
<dbReference type="Proteomes" id="UP000018700">
    <property type="component" value="Chromosome"/>
</dbReference>
<comment type="catalytic activity">
    <reaction evidence="8">
        <text>L-glutamine + H2O = L-glutamate + NH4(+)</text>
        <dbReference type="Rhea" id="RHEA:15889"/>
        <dbReference type="ChEBI" id="CHEBI:15377"/>
        <dbReference type="ChEBI" id="CHEBI:28938"/>
        <dbReference type="ChEBI" id="CHEBI:29985"/>
        <dbReference type="ChEBI" id="CHEBI:58359"/>
        <dbReference type="EC" id="3.5.1.2"/>
    </reaction>
</comment>
<evidence type="ECO:0000256" key="6">
    <source>
        <dbReference type="ARBA" id="ARBA00022840"/>
    </source>
</evidence>
<dbReference type="InterPro" id="IPR029062">
    <property type="entry name" value="Class_I_gatase-like"/>
</dbReference>
<dbReference type="GO" id="GO:0004642">
    <property type="term" value="F:phosphoribosylformylglycinamidine synthase activity"/>
    <property type="evidence" value="ECO:0007669"/>
    <property type="project" value="UniProtKB-UniRule"/>
</dbReference>
<feature type="active site" description="Nucleophile" evidence="8">
    <location>
        <position position="86"/>
    </location>
</feature>
<dbReference type="InterPro" id="IPR010075">
    <property type="entry name" value="PRibForGlyAmidine_synth_PurQ"/>
</dbReference>
<evidence type="ECO:0000256" key="2">
    <source>
        <dbReference type="ARBA" id="ARBA00022598"/>
    </source>
</evidence>
<dbReference type="PATRIC" id="fig|1401328.3.peg.614"/>
<keyword evidence="2 8" id="KW-0436">Ligase</keyword>
<evidence type="ECO:0000313" key="10">
    <source>
        <dbReference type="Proteomes" id="UP000018700"/>
    </source>
</evidence>
<dbReference type="PANTHER" id="PTHR47552:SF1">
    <property type="entry name" value="PHOSPHORIBOSYLFORMYLGLYCINAMIDINE SYNTHASE SUBUNIT PURQ"/>
    <property type="match status" value="1"/>
</dbReference>
<dbReference type="UniPathway" id="UPA00074">
    <property type="reaction ID" value="UER00128"/>
</dbReference>
<dbReference type="GO" id="GO:0006189">
    <property type="term" value="P:'de novo' IMP biosynthetic process"/>
    <property type="evidence" value="ECO:0007669"/>
    <property type="project" value="UniProtKB-UniRule"/>
</dbReference>
<dbReference type="NCBIfam" id="NF002957">
    <property type="entry name" value="PRK03619.1"/>
    <property type="match status" value="1"/>
</dbReference>
<evidence type="ECO:0000256" key="4">
    <source>
        <dbReference type="ARBA" id="ARBA00022755"/>
    </source>
</evidence>
<dbReference type="EC" id="6.3.5.3" evidence="8"/>
<evidence type="ECO:0000256" key="1">
    <source>
        <dbReference type="ARBA" id="ARBA00022490"/>
    </source>
</evidence>
<evidence type="ECO:0000256" key="3">
    <source>
        <dbReference type="ARBA" id="ARBA00022741"/>
    </source>
</evidence>
<keyword evidence="1 8" id="KW-0963">Cytoplasm</keyword>
<dbReference type="HOGENOM" id="CLU_001031_3_1_5"/>
<sequence>MKAAIVIFPGSNRDRDMAVAIRQSFGNYPIIIWHKETEIPKVDLIVIPGGFSYGDHLRSGAISALSPVMRTVEMQARKGVPVLGVCNGFQILTETGILPGILMRNIELKFVCKTIRLKVENSSGIFTAGYTSGQILSLPVAHNDGSYFADNDTLNRLEDRDQVAFRYIRTEGVLFGNPNGSMRDIAGIYNDNKTVLGLMPHPENAIYPFNGKADGQIFFDNLVSSL</sequence>
<evidence type="ECO:0000256" key="5">
    <source>
        <dbReference type="ARBA" id="ARBA00022801"/>
    </source>
</evidence>
<proteinExistence type="inferred from homology"/>
<dbReference type="GO" id="GO:0005737">
    <property type="term" value="C:cytoplasm"/>
    <property type="evidence" value="ECO:0007669"/>
    <property type="project" value="UniProtKB-SubCell"/>
</dbReference>
<dbReference type="HAMAP" id="MF_00421">
    <property type="entry name" value="PurQ"/>
    <property type="match status" value="1"/>
</dbReference>
<feature type="active site" evidence="8">
    <location>
        <position position="201"/>
    </location>
</feature>
<comment type="subunit">
    <text evidence="8">Part of the FGAM synthase complex composed of 1 PurL, 1 PurQ and 2 PurS subunits.</text>
</comment>
<comment type="catalytic activity">
    <reaction evidence="8">
        <text>N(2)-formyl-N(1)-(5-phospho-beta-D-ribosyl)glycinamide + L-glutamine + ATP + H2O = 2-formamido-N(1)-(5-O-phospho-beta-D-ribosyl)acetamidine + L-glutamate + ADP + phosphate + H(+)</text>
        <dbReference type="Rhea" id="RHEA:17129"/>
        <dbReference type="ChEBI" id="CHEBI:15377"/>
        <dbReference type="ChEBI" id="CHEBI:15378"/>
        <dbReference type="ChEBI" id="CHEBI:29985"/>
        <dbReference type="ChEBI" id="CHEBI:30616"/>
        <dbReference type="ChEBI" id="CHEBI:43474"/>
        <dbReference type="ChEBI" id="CHEBI:58359"/>
        <dbReference type="ChEBI" id="CHEBI:147286"/>
        <dbReference type="ChEBI" id="CHEBI:147287"/>
        <dbReference type="ChEBI" id="CHEBI:456216"/>
        <dbReference type="EC" id="6.3.5.3"/>
    </reaction>
</comment>
<dbReference type="SUPFAM" id="SSF52317">
    <property type="entry name" value="Class I glutamine amidotransferase-like"/>
    <property type="match status" value="1"/>
</dbReference>
<keyword evidence="7 8" id="KW-0315">Glutamine amidotransferase</keyword>
<dbReference type="EC" id="3.5.1.2" evidence="8"/>
<keyword evidence="3 8" id="KW-0547">Nucleotide-binding</keyword>
<dbReference type="RefSeq" id="WP_025300706.1">
    <property type="nucleotide sequence ID" value="NZ_CP006745.1"/>
</dbReference>
<keyword evidence="10" id="KW-1185">Reference proteome</keyword>
<protein>
    <recommendedName>
        <fullName evidence="8">Phosphoribosylformylglycinamidine synthase subunit PurQ</fullName>
        <shortName evidence="8">FGAM synthase</shortName>
        <ecNumber evidence="8">6.3.5.3</ecNumber>
    </recommendedName>
    <alternativeName>
        <fullName evidence="8">Formylglycinamide ribonucleotide amidotransferase subunit I</fullName>
        <shortName evidence="8">FGAR amidotransferase I</shortName>
        <shortName evidence="8">FGAR-AT I</shortName>
    </alternativeName>
    <alternativeName>
        <fullName evidence="8">Glutaminase PurQ</fullName>
        <ecNumber evidence="8">3.5.1.2</ecNumber>
    </alternativeName>
    <alternativeName>
        <fullName evidence="8">Phosphoribosylformylglycinamidine synthase subunit I</fullName>
    </alternativeName>
</protein>
<keyword evidence="6 8" id="KW-0067">ATP-binding</keyword>
<dbReference type="KEGG" id="efk:P856_617"/>
<comment type="pathway">
    <text evidence="8">Purine metabolism; IMP biosynthesis via de novo pathway; 5-amino-1-(5-phospho-D-ribosyl)imidazole from N(2)-formyl-N(1)-(5-phospho-D-ribosyl)glycinamide: step 1/2.</text>
</comment>
<organism evidence="9 10">
    <name type="scientific">Candidatus Endolissoclinum faulkneri L5</name>
    <dbReference type="NCBI Taxonomy" id="1401328"/>
    <lineage>
        <taxon>Bacteria</taxon>
        <taxon>Pseudomonadati</taxon>
        <taxon>Pseudomonadota</taxon>
        <taxon>Alphaproteobacteria</taxon>
        <taxon>Rhodospirillales</taxon>
        <taxon>Rhodospirillaceae</taxon>
        <taxon>Candidatus Endolissoclinum</taxon>
    </lineage>
</organism>
<keyword evidence="5 8" id="KW-0378">Hydrolase</keyword>
<dbReference type="STRING" id="1401328.P856_617"/>
<evidence type="ECO:0000313" key="9">
    <source>
        <dbReference type="EMBL" id="AHC73828.1"/>
    </source>
</evidence>
<dbReference type="Pfam" id="PF13507">
    <property type="entry name" value="GATase_5"/>
    <property type="match status" value="1"/>
</dbReference>
<dbReference type="eggNOG" id="COG0047">
    <property type="taxonomic scope" value="Bacteria"/>
</dbReference>
<dbReference type="GO" id="GO:0004359">
    <property type="term" value="F:glutaminase activity"/>
    <property type="evidence" value="ECO:0007669"/>
    <property type="project" value="UniProtKB-EC"/>
</dbReference>
<reference evidence="9 10" key="1">
    <citation type="journal article" date="2013" name="PLoS ONE">
        <title>Bacterial endosymbiosis in a chordate host: long-term co-evolution and conservation of secondary metabolism.</title>
        <authorList>
            <person name="Kwan J.C."/>
            <person name="Schmidt E.W."/>
        </authorList>
    </citation>
    <scope>NUCLEOTIDE SEQUENCE [LARGE SCALE GENOMIC DNA]</scope>
    <source>
        <strain evidence="10">faulkneri L5</strain>
    </source>
</reference>
<comment type="function">
    <text evidence="8">Part of the phosphoribosylformylglycinamidine synthase complex involved in the purines biosynthetic pathway. Catalyzes the ATP-dependent conversion of formylglycinamide ribonucleotide (FGAR) and glutamine to yield formylglycinamidine ribonucleotide (FGAM) and glutamate. The FGAM synthase complex is composed of three subunits. PurQ produces an ammonia molecule by converting glutamine to glutamate. PurL transfers the ammonia molecule to FGAR to form FGAM in an ATP-dependent manner. PurS interacts with PurQ and PurL and is thought to assist in the transfer of the ammonia molecule from PurQ to PurL.</text>
</comment>
<dbReference type="AlphaFoldDB" id="V9TVV0"/>
<comment type="subcellular location">
    <subcellularLocation>
        <location evidence="8">Cytoplasm</location>
    </subcellularLocation>
</comment>
<dbReference type="GO" id="GO:0005524">
    <property type="term" value="F:ATP binding"/>
    <property type="evidence" value="ECO:0007669"/>
    <property type="project" value="UniProtKB-KW"/>
</dbReference>
<dbReference type="EMBL" id="CP006745">
    <property type="protein sequence ID" value="AHC73828.1"/>
    <property type="molecule type" value="Genomic_DNA"/>
</dbReference>
<dbReference type="PIRSF" id="PIRSF001586">
    <property type="entry name" value="FGAM_synth_I"/>
    <property type="match status" value="1"/>
</dbReference>
<evidence type="ECO:0000256" key="7">
    <source>
        <dbReference type="ARBA" id="ARBA00022962"/>
    </source>
</evidence>
<dbReference type="NCBIfam" id="TIGR01737">
    <property type="entry name" value="FGAM_synth_I"/>
    <property type="match status" value="1"/>
</dbReference>
<dbReference type="PANTHER" id="PTHR47552">
    <property type="entry name" value="PHOSPHORIBOSYLFORMYLGLYCINAMIDINE SYNTHASE SUBUNIT PURQ"/>
    <property type="match status" value="1"/>
</dbReference>
<dbReference type="Gene3D" id="3.40.50.880">
    <property type="match status" value="1"/>
</dbReference>
<evidence type="ECO:0000256" key="8">
    <source>
        <dbReference type="HAMAP-Rule" id="MF_00421"/>
    </source>
</evidence>